<gene>
    <name evidence="2" type="ORF">EAS61_41480</name>
</gene>
<evidence type="ECO:0000313" key="2">
    <source>
        <dbReference type="EMBL" id="RXG83655.1"/>
    </source>
</evidence>
<dbReference type="SUPFAM" id="SSF52317">
    <property type="entry name" value="Class I glutamine amidotransferase-like"/>
    <property type="match status" value="1"/>
</dbReference>
<evidence type="ECO:0000313" key="3">
    <source>
        <dbReference type="Proteomes" id="UP000290174"/>
    </source>
</evidence>
<dbReference type="InterPro" id="IPR029062">
    <property type="entry name" value="Class_I_gatase-like"/>
</dbReference>
<dbReference type="PANTHER" id="PTHR40469:SF2">
    <property type="entry name" value="GALACTOSE-BINDING DOMAIN-LIKE SUPERFAMILY PROTEIN"/>
    <property type="match status" value="1"/>
</dbReference>
<dbReference type="InterPro" id="IPR029010">
    <property type="entry name" value="ThuA-like"/>
</dbReference>
<accession>A0A4Q0Q494</accession>
<sequence length="249" mass="28208">MTRREFIALISSTLAIRRANAHAERSAEKVLYFTYSAGYRHEVIPLSSATLMQLGRNSGAFEVIATDDTSEFSTENLDRYAAVIFYTTGEIPMDDAQKTALLDFIRGGRGFVGIHSATDTFYTWPDYLDLIGGYFDGHPWHQAATIEVLDPSNPLVAFLGTSLQVEDEIYQISEFDHRGSHVLLRLDPSSVDLSKAGVHQRFYGWPLAWTRRYGNGRVFYTALGHEPAVWQDARYQRILTNAIVWSMQR</sequence>
<protein>
    <submittedName>
        <fullName evidence="2">ThuA domain-containing protein</fullName>
    </submittedName>
</protein>
<reference evidence="2 3" key="1">
    <citation type="submission" date="2018-11" db="EMBL/GenBank/DDBJ databases">
        <title>Bradyrhizobium sp. nov., isolated from effective nodules of peanut in China.</title>
        <authorList>
            <person name="Li Y."/>
        </authorList>
    </citation>
    <scope>NUCLEOTIDE SEQUENCE [LARGE SCALE GENOMIC DNA]</scope>
    <source>
        <strain evidence="2 3">CCBAU 51770</strain>
    </source>
</reference>
<feature type="domain" description="ThuA-like" evidence="1">
    <location>
        <begin position="29"/>
        <end position="245"/>
    </location>
</feature>
<dbReference type="AlphaFoldDB" id="A0A4Q0Q494"/>
<organism evidence="2 3">
    <name type="scientific">Bradyrhizobium zhanjiangense</name>
    <dbReference type="NCBI Taxonomy" id="1325107"/>
    <lineage>
        <taxon>Bacteria</taxon>
        <taxon>Pseudomonadati</taxon>
        <taxon>Pseudomonadota</taxon>
        <taxon>Alphaproteobacteria</taxon>
        <taxon>Hyphomicrobiales</taxon>
        <taxon>Nitrobacteraceae</taxon>
        <taxon>Bradyrhizobium</taxon>
    </lineage>
</organism>
<proteinExistence type="predicted"/>
<evidence type="ECO:0000259" key="1">
    <source>
        <dbReference type="Pfam" id="PF06283"/>
    </source>
</evidence>
<dbReference type="PANTHER" id="PTHR40469">
    <property type="entry name" value="SECRETED GLYCOSYL HYDROLASE"/>
    <property type="match status" value="1"/>
</dbReference>
<name>A0A4Q0Q494_9BRAD</name>
<dbReference type="Pfam" id="PF06283">
    <property type="entry name" value="ThuA"/>
    <property type="match status" value="1"/>
</dbReference>
<dbReference type="EMBL" id="RKMK01000105">
    <property type="protein sequence ID" value="RXG83655.1"/>
    <property type="molecule type" value="Genomic_DNA"/>
</dbReference>
<dbReference type="Proteomes" id="UP000290174">
    <property type="component" value="Unassembled WGS sequence"/>
</dbReference>
<comment type="caution">
    <text evidence="2">The sequence shown here is derived from an EMBL/GenBank/DDBJ whole genome shotgun (WGS) entry which is preliminary data.</text>
</comment>
<dbReference type="Gene3D" id="3.40.50.880">
    <property type="match status" value="1"/>
</dbReference>